<dbReference type="GO" id="GO:0051011">
    <property type="term" value="F:microtubule minus-end binding"/>
    <property type="evidence" value="ECO:0007669"/>
    <property type="project" value="TreeGrafter"/>
</dbReference>
<dbReference type="Pfam" id="PF17681">
    <property type="entry name" value="GCP_N_terminal"/>
    <property type="match status" value="1"/>
</dbReference>
<feature type="domain" description="Gamma tubulin complex component C-terminal" evidence="7">
    <location>
        <begin position="486"/>
        <end position="754"/>
    </location>
</feature>
<protein>
    <recommendedName>
        <fullName evidence="5">Gamma-tubulin complex component</fullName>
    </recommendedName>
</protein>
<dbReference type="InterPro" id="IPR041470">
    <property type="entry name" value="GCP_N"/>
</dbReference>
<dbReference type="GO" id="GO:0000922">
    <property type="term" value="C:spindle pole"/>
    <property type="evidence" value="ECO:0007669"/>
    <property type="project" value="InterPro"/>
</dbReference>
<evidence type="ECO:0000256" key="2">
    <source>
        <dbReference type="ARBA" id="ARBA00022490"/>
    </source>
</evidence>
<evidence type="ECO:0000256" key="1">
    <source>
        <dbReference type="ARBA" id="ARBA00010337"/>
    </source>
</evidence>
<evidence type="ECO:0000256" key="3">
    <source>
        <dbReference type="ARBA" id="ARBA00022701"/>
    </source>
</evidence>
<dbReference type="InterPro" id="IPR007259">
    <property type="entry name" value="GCP"/>
</dbReference>
<dbReference type="WBParaSite" id="TMUE_2000009216.2">
    <property type="protein sequence ID" value="TMUE_2000009216.2"/>
    <property type="gene ID" value="WBGene00293013"/>
</dbReference>
<dbReference type="GO" id="GO:0043015">
    <property type="term" value="F:gamma-tubulin binding"/>
    <property type="evidence" value="ECO:0007669"/>
    <property type="project" value="InterPro"/>
</dbReference>
<dbReference type="Pfam" id="PF04130">
    <property type="entry name" value="GCP_C_terminal"/>
    <property type="match status" value="1"/>
</dbReference>
<name>A0A5S6QPD2_TRIMR</name>
<evidence type="ECO:0000313" key="10">
    <source>
        <dbReference type="WBParaSite" id="TMUE_2000009216.1"/>
    </source>
</evidence>
<reference evidence="10" key="3">
    <citation type="submission" date="2019-12" db="UniProtKB">
        <authorList>
            <consortium name="WormBaseParasite"/>
        </authorList>
    </citation>
    <scope>IDENTIFICATION</scope>
</reference>
<dbReference type="InterPro" id="IPR040457">
    <property type="entry name" value="GCP_C"/>
</dbReference>
<dbReference type="GO" id="GO:0051225">
    <property type="term" value="P:spindle assembly"/>
    <property type="evidence" value="ECO:0007669"/>
    <property type="project" value="TreeGrafter"/>
</dbReference>
<keyword evidence="2 5" id="KW-0963">Cytoplasm</keyword>
<dbReference type="AlphaFoldDB" id="A0A5S6QPD2"/>
<dbReference type="GO" id="GO:0000278">
    <property type="term" value="P:mitotic cell cycle"/>
    <property type="evidence" value="ECO:0007669"/>
    <property type="project" value="TreeGrafter"/>
</dbReference>
<dbReference type="Proteomes" id="UP000046395">
    <property type="component" value="Unassembled WGS sequence"/>
</dbReference>
<accession>A0A5S6QPD2</accession>
<evidence type="ECO:0000259" key="8">
    <source>
        <dbReference type="Pfam" id="PF17681"/>
    </source>
</evidence>
<dbReference type="PANTHER" id="PTHR19302:SF13">
    <property type="entry name" value="GAMMA-TUBULIN COMPLEX COMPONENT 2"/>
    <property type="match status" value="1"/>
</dbReference>
<sequence length="778" mass="88704">MQTSNFKEGQRVGIEMEARDVNFLQHNLDALAIQLGGDPKEPSVSAVMNDLLIDSGNAHFPPCSLKERFRLLLGCVADENARLKFLRLYRTLMLSNATTTAAAVDFLAELRTLKEQVATKSVVAMDNNEKAKEGSTLPKPNRKAKSKSAKQPLSSNLAEHVATAPTVSTAKIKCIPKAGKVNLKVNLKRQEQLVSDLLYCLQGVDGKSSVFKFYGGLGCKPDIFVAHVRDVGLRSFVKPFFPVCIDVRCMSNFVERRISAGAVLGEVCQLIRNFLREHVVHCVEWRTLFTNKQLTYQALWFYIQSTERVFRCLAYLCELIDRKRARGGAALHLIESVIDTYAGDPVATPILLHVQKMACNAYFEFLNDWLRVGSFVDVRKEFMINLGAAASVVLRTGSIQEVRSLIPCTSIRHEMCPDFLSPLADKIREAGIFVQILLASGYWDRNGKYSKIEYTPRSDTCILKTQNMCNEISRAFVQYLTDEFDLVNHIASIRYMYFLCRGDWLIDFIDIAENELCLPAENVHIDRLKILFDCAVQGSSLRGYAFLKDVKLCLRRTRIQNIIRYVSRNIVPGTSKKFDRVDENMLLYEAFSIRYEPKWPLSMLFTPFLNTHFEILFRWLMLFKYVDRQLAKAWMLNSDLTVSLFKRMFGVVFDILNMMTTSVIDPLWKELITSVKTKRLTFEELKVQLNETVTLCLEKCFACDESLTETIVHLLSSCLRFQNALRQSKTPEHVLIQKMDAEFKDVLSELRSRLSGENGNDLGYFFSFPASENVASFD</sequence>
<comment type="subcellular location">
    <subcellularLocation>
        <location evidence="5">Cytoplasm</location>
        <location evidence="5">Cytoskeleton</location>
        <location evidence="5">Microtubule organizing center</location>
    </subcellularLocation>
</comment>
<dbReference type="GO" id="GO:0031122">
    <property type="term" value="P:cytoplasmic microtubule organization"/>
    <property type="evidence" value="ECO:0007669"/>
    <property type="project" value="TreeGrafter"/>
</dbReference>
<dbReference type="GO" id="GO:0051321">
    <property type="term" value="P:meiotic cell cycle"/>
    <property type="evidence" value="ECO:0007669"/>
    <property type="project" value="TreeGrafter"/>
</dbReference>
<comment type="similarity">
    <text evidence="1 5">Belongs to the TUBGCP family.</text>
</comment>
<keyword evidence="3 5" id="KW-0493">Microtubule</keyword>
<dbReference type="Gene3D" id="1.20.120.1900">
    <property type="entry name" value="Gamma-tubulin complex, C-terminal domain"/>
    <property type="match status" value="1"/>
</dbReference>
<organism evidence="9 10">
    <name type="scientific">Trichuris muris</name>
    <name type="common">Mouse whipworm</name>
    <dbReference type="NCBI Taxonomy" id="70415"/>
    <lineage>
        <taxon>Eukaryota</taxon>
        <taxon>Metazoa</taxon>
        <taxon>Ecdysozoa</taxon>
        <taxon>Nematoda</taxon>
        <taxon>Enoplea</taxon>
        <taxon>Dorylaimia</taxon>
        <taxon>Trichinellida</taxon>
        <taxon>Trichuridae</taxon>
        <taxon>Trichuris</taxon>
    </lineage>
</organism>
<keyword evidence="9" id="KW-1185">Reference proteome</keyword>
<dbReference type="WBParaSite" id="TMUE_2000009216.1">
    <property type="protein sequence ID" value="TMUE_2000009216.1"/>
    <property type="gene ID" value="WBGene00293013"/>
</dbReference>
<evidence type="ECO:0000256" key="4">
    <source>
        <dbReference type="ARBA" id="ARBA00023212"/>
    </source>
</evidence>
<keyword evidence="4 5" id="KW-0206">Cytoskeleton</keyword>
<dbReference type="PANTHER" id="PTHR19302">
    <property type="entry name" value="GAMMA TUBULIN COMPLEX PROTEIN"/>
    <property type="match status" value="1"/>
</dbReference>
<evidence type="ECO:0000259" key="7">
    <source>
        <dbReference type="Pfam" id="PF04130"/>
    </source>
</evidence>
<evidence type="ECO:0000256" key="5">
    <source>
        <dbReference type="RuleBase" id="RU363050"/>
    </source>
</evidence>
<dbReference type="GO" id="GO:0005874">
    <property type="term" value="C:microtubule"/>
    <property type="evidence" value="ECO:0007669"/>
    <property type="project" value="UniProtKB-KW"/>
</dbReference>
<feature type="domain" description="Gamma tubulin complex component protein N-terminal" evidence="8">
    <location>
        <begin position="194"/>
        <end position="456"/>
    </location>
</feature>
<reference evidence="9" key="1">
    <citation type="submission" date="2013-11" db="EMBL/GenBank/DDBJ databases">
        <authorList>
            <person name="Aslett M."/>
        </authorList>
    </citation>
    <scope>NUCLEOTIDE SEQUENCE [LARGE SCALE GENOMIC DNA]</scope>
    <source>
        <strain evidence="9">Edinburgh</strain>
    </source>
</reference>
<proteinExistence type="inferred from homology"/>
<feature type="region of interest" description="Disordered" evidence="6">
    <location>
        <begin position="124"/>
        <end position="155"/>
    </location>
</feature>
<reference evidence="9" key="2">
    <citation type="submission" date="2014-03" db="EMBL/GenBank/DDBJ databases">
        <title>The whipworm genome and dual-species transcriptomics of an intimate host-pathogen interaction.</title>
        <authorList>
            <person name="Foth B.J."/>
            <person name="Tsai I.J."/>
            <person name="Reid A.J."/>
            <person name="Bancroft A.J."/>
            <person name="Nichol S."/>
            <person name="Tracey A."/>
            <person name="Holroyd N."/>
            <person name="Cotton J.A."/>
            <person name="Stanley E.J."/>
            <person name="Zarowiecki M."/>
            <person name="Liu J.Z."/>
            <person name="Huckvale T."/>
            <person name="Cooper P.J."/>
            <person name="Grencis R.K."/>
            <person name="Berriman M."/>
        </authorList>
    </citation>
    <scope>NUCLEOTIDE SEQUENCE [LARGE SCALE GENOMIC DNA]</scope>
    <source>
        <strain evidence="9">Edinburgh</strain>
    </source>
</reference>
<dbReference type="GO" id="GO:0000930">
    <property type="term" value="C:gamma-tubulin complex"/>
    <property type="evidence" value="ECO:0007669"/>
    <property type="project" value="TreeGrafter"/>
</dbReference>
<dbReference type="GO" id="GO:0007020">
    <property type="term" value="P:microtubule nucleation"/>
    <property type="evidence" value="ECO:0007669"/>
    <property type="project" value="InterPro"/>
</dbReference>
<evidence type="ECO:0000256" key="6">
    <source>
        <dbReference type="SAM" id="MobiDB-lite"/>
    </source>
</evidence>
<dbReference type="InterPro" id="IPR042241">
    <property type="entry name" value="GCP_C_sf"/>
</dbReference>
<dbReference type="STRING" id="70415.A0A5S6QPD2"/>
<evidence type="ECO:0000313" key="9">
    <source>
        <dbReference type="Proteomes" id="UP000046395"/>
    </source>
</evidence>